<dbReference type="Pfam" id="PF03547">
    <property type="entry name" value="Mem_trans"/>
    <property type="match status" value="2"/>
</dbReference>
<dbReference type="InterPro" id="IPR039305">
    <property type="entry name" value="PILS2/6"/>
</dbReference>
<evidence type="ECO:0000313" key="6">
    <source>
        <dbReference type="EMBL" id="KAK9833536.1"/>
    </source>
</evidence>
<feature type="transmembrane region" description="Helical" evidence="5">
    <location>
        <begin position="109"/>
        <end position="128"/>
    </location>
</feature>
<keyword evidence="2 5" id="KW-0812">Transmembrane</keyword>
<gene>
    <name evidence="6" type="ORF">WJX81_002947</name>
</gene>
<proteinExistence type="predicted"/>
<keyword evidence="3 5" id="KW-1133">Transmembrane helix</keyword>
<feature type="transmembrane region" description="Helical" evidence="5">
    <location>
        <begin position="140"/>
        <end position="163"/>
    </location>
</feature>
<dbReference type="AlphaFoldDB" id="A0AAW1RIC2"/>
<dbReference type="Proteomes" id="UP001445335">
    <property type="component" value="Unassembled WGS sequence"/>
</dbReference>
<dbReference type="GO" id="GO:0016020">
    <property type="term" value="C:membrane"/>
    <property type="evidence" value="ECO:0007669"/>
    <property type="project" value="UniProtKB-SubCell"/>
</dbReference>
<feature type="transmembrane region" description="Helical" evidence="5">
    <location>
        <begin position="319"/>
        <end position="345"/>
    </location>
</feature>
<dbReference type="PANTHER" id="PTHR31419">
    <property type="entry name" value="PROTEIN PIN-LIKES 2"/>
    <property type="match status" value="1"/>
</dbReference>
<comment type="caution">
    <text evidence="6">The sequence shown here is derived from an EMBL/GenBank/DDBJ whole genome shotgun (WGS) entry which is preliminary data.</text>
</comment>
<evidence type="ECO:0000256" key="3">
    <source>
        <dbReference type="ARBA" id="ARBA00022989"/>
    </source>
</evidence>
<dbReference type="GO" id="GO:0080162">
    <property type="term" value="P:endoplasmic reticulum to cytosol auxin transport"/>
    <property type="evidence" value="ECO:0007669"/>
    <property type="project" value="InterPro"/>
</dbReference>
<feature type="transmembrane region" description="Helical" evidence="5">
    <location>
        <begin position="40"/>
        <end position="62"/>
    </location>
</feature>
<comment type="subcellular location">
    <subcellularLocation>
        <location evidence="1">Membrane</location>
        <topology evidence="1">Multi-pass membrane protein</topology>
    </subcellularLocation>
</comment>
<evidence type="ECO:0000256" key="2">
    <source>
        <dbReference type="ARBA" id="ARBA00022692"/>
    </source>
</evidence>
<evidence type="ECO:0000256" key="1">
    <source>
        <dbReference type="ARBA" id="ARBA00004141"/>
    </source>
</evidence>
<name>A0AAW1RIC2_9CHLO</name>
<accession>A0AAW1RIC2</accession>
<feature type="transmembrane region" description="Helical" evidence="5">
    <location>
        <begin position="68"/>
        <end position="88"/>
    </location>
</feature>
<feature type="transmembrane region" description="Helical" evidence="5">
    <location>
        <begin position="6"/>
        <end position="28"/>
    </location>
</feature>
<protein>
    <recommendedName>
        <fullName evidence="8">PIN-like protein</fullName>
    </recommendedName>
</protein>
<evidence type="ECO:0000256" key="5">
    <source>
        <dbReference type="SAM" id="Phobius"/>
    </source>
</evidence>
<keyword evidence="7" id="KW-1185">Reference proteome</keyword>
<reference evidence="6 7" key="1">
    <citation type="journal article" date="2024" name="Nat. Commun.">
        <title>Phylogenomics reveals the evolutionary origins of lichenization in chlorophyte algae.</title>
        <authorList>
            <person name="Puginier C."/>
            <person name="Libourel C."/>
            <person name="Otte J."/>
            <person name="Skaloud P."/>
            <person name="Haon M."/>
            <person name="Grisel S."/>
            <person name="Petersen M."/>
            <person name="Berrin J.G."/>
            <person name="Delaux P.M."/>
            <person name="Dal Grande F."/>
            <person name="Keller J."/>
        </authorList>
    </citation>
    <scope>NUCLEOTIDE SEQUENCE [LARGE SCALE GENOMIC DNA]</scope>
    <source>
        <strain evidence="6 7">SAG 245.80</strain>
    </source>
</reference>
<evidence type="ECO:0000256" key="4">
    <source>
        <dbReference type="ARBA" id="ARBA00023136"/>
    </source>
</evidence>
<keyword evidence="4 5" id="KW-0472">Membrane</keyword>
<dbReference type="InterPro" id="IPR004776">
    <property type="entry name" value="Mem_transp_PIN-like"/>
</dbReference>
<evidence type="ECO:0000313" key="7">
    <source>
        <dbReference type="Proteomes" id="UP001445335"/>
    </source>
</evidence>
<dbReference type="PANTHER" id="PTHR31419:SF1">
    <property type="entry name" value="PROTEIN PIN-LIKES 6"/>
    <property type="match status" value="1"/>
</dbReference>
<evidence type="ECO:0008006" key="8">
    <source>
        <dbReference type="Google" id="ProtNLM"/>
    </source>
</evidence>
<dbReference type="EMBL" id="JALJOU010000035">
    <property type="protein sequence ID" value="KAK9833536.1"/>
    <property type="molecule type" value="Genomic_DNA"/>
</dbReference>
<sequence length="348" mass="36521">MDSNFGSLYLYSFLSIIQIILLCAAGCITPPVRQALSKMVFYVLLPAITFVKVTPAVSAGLLAHWWPIAVNVVLSVGGGLGLGALIALATRTPAHLRRHMTWPSAWGKLIQLPLMLVTSVCADPKLLFAGALGGRCADQGITYVVVGMAVASVIHYAVFYHLFKPRPELEPGAVLPVTAPPPSPAEKAAKGAALDTRRSDSAADLTAMAVLGKSAHSRAQLAMAQGFTSVSLELDAATNDAGHAAAEEAAVPSDLSRVRQGLACCLRGVMAGAVRFFDIVPVLTLVSLNSAPTAINIQAIATMHGNHEREMAALLFWQYMAAIMALPLLISACMFLLPALGLAAVTSM</sequence>
<organism evidence="6 7">
    <name type="scientific">Elliptochloris bilobata</name>
    <dbReference type="NCBI Taxonomy" id="381761"/>
    <lineage>
        <taxon>Eukaryota</taxon>
        <taxon>Viridiplantae</taxon>
        <taxon>Chlorophyta</taxon>
        <taxon>core chlorophytes</taxon>
        <taxon>Trebouxiophyceae</taxon>
        <taxon>Trebouxiophyceae incertae sedis</taxon>
        <taxon>Elliptochloris clade</taxon>
        <taxon>Elliptochloris</taxon>
    </lineage>
</organism>